<reference evidence="1" key="1">
    <citation type="journal article" date="2021" name="PeerJ">
        <title>Extensive microbial diversity within the chicken gut microbiome revealed by metagenomics and culture.</title>
        <authorList>
            <person name="Gilroy R."/>
            <person name="Ravi A."/>
            <person name="Getino M."/>
            <person name="Pursley I."/>
            <person name="Horton D.L."/>
            <person name="Alikhan N.F."/>
            <person name="Baker D."/>
            <person name="Gharbi K."/>
            <person name="Hall N."/>
            <person name="Watson M."/>
            <person name="Adriaenssens E.M."/>
            <person name="Foster-Nyarko E."/>
            <person name="Jarju S."/>
            <person name="Secka A."/>
            <person name="Antonio M."/>
            <person name="Oren A."/>
            <person name="Chaudhuri R.R."/>
            <person name="La Ragione R."/>
            <person name="Hildebrand F."/>
            <person name="Pallen M.J."/>
        </authorList>
    </citation>
    <scope>NUCLEOTIDE SEQUENCE</scope>
    <source>
        <strain evidence="1">CHK171-7178</strain>
    </source>
</reference>
<proteinExistence type="predicted"/>
<dbReference type="InterPro" id="IPR018672">
    <property type="entry name" value="DUF2140"/>
</dbReference>
<protein>
    <submittedName>
        <fullName evidence="1">YpmS family protein</fullName>
    </submittedName>
</protein>
<evidence type="ECO:0000313" key="1">
    <source>
        <dbReference type="EMBL" id="HJF32584.1"/>
    </source>
</evidence>
<name>A0A921G0V7_SPOPS</name>
<organism evidence="1 2">
    <name type="scientific">Sporosarcina psychrophila</name>
    <name type="common">Bacillus psychrophilus</name>
    <dbReference type="NCBI Taxonomy" id="1476"/>
    <lineage>
        <taxon>Bacteria</taxon>
        <taxon>Bacillati</taxon>
        <taxon>Bacillota</taxon>
        <taxon>Bacilli</taxon>
        <taxon>Bacillales</taxon>
        <taxon>Caryophanaceae</taxon>
        <taxon>Sporosarcina</taxon>
    </lineage>
</organism>
<comment type="caution">
    <text evidence="1">The sequence shown here is derived from an EMBL/GenBank/DDBJ whole genome shotgun (WGS) entry which is preliminary data.</text>
</comment>
<dbReference type="EMBL" id="DYWT01000202">
    <property type="protein sequence ID" value="HJF32584.1"/>
    <property type="molecule type" value="Genomic_DNA"/>
</dbReference>
<gene>
    <name evidence="1" type="ORF">K8V56_12525</name>
</gene>
<sequence>MNRWKIGFFVLAGIIAAAIAAVIVLIGSSAESEPLPKMKAADPSDHVLTVTATKEDFEGIANTYIQKAVKGEPLPVTMEVGEDVVLFSEMTVFSYTLPVIMHFDPIVREDGNLILKQSSMEIGQLNIPPSTVLKILRDSVKLPPWMIVRPKEEELFIDLSEIPVSGDLQVKAKTFNLADDEIILEIIVPKE</sequence>
<dbReference type="Proteomes" id="UP000698173">
    <property type="component" value="Unassembled WGS sequence"/>
</dbReference>
<accession>A0A921G0V7</accession>
<reference evidence="1" key="2">
    <citation type="submission" date="2021-09" db="EMBL/GenBank/DDBJ databases">
        <authorList>
            <person name="Gilroy R."/>
        </authorList>
    </citation>
    <scope>NUCLEOTIDE SEQUENCE</scope>
    <source>
        <strain evidence="1">CHK171-7178</strain>
    </source>
</reference>
<dbReference type="AlphaFoldDB" id="A0A921G0V7"/>
<evidence type="ECO:0000313" key="2">
    <source>
        <dbReference type="Proteomes" id="UP000698173"/>
    </source>
</evidence>
<dbReference type="Pfam" id="PF09911">
    <property type="entry name" value="DUF2140"/>
    <property type="match status" value="1"/>
</dbReference>